<dbReference type="Proteomes" id="UP001634393">
    <property type="component" value="Unassembled WGS sequence"/>
</dbReference>
<dbReference type="InterPro" id="IPR055816">
    <property type="entry name" value="DUF7392"/>
</dbReference>
<dbReference type="Pfam" id="PF24118">
    <property type="entry name" value="DUF7392"/>
    <property type="match status" value="1"/>
</dbReference>
<evidence type="ECO:0000259" key="1">
    <source>
        <dbReference type="Pfam" id="PF24118"/>
    </source>
</evidence>
<dbReference type="PANTHER" id="PTHR38226:SF3">
    <property type="entry name" value="(WILD MALAYSIAN BANANA) HYPOTHETICAL PROTEIN"/>
    <property type="match status" value="1"/>
</dbReference>
<comment type="caution">
    <text evidence="2">The sequence shown here is derived from an EMBL/GenBank/DDBJ whole genome shotgun (WGS) entry which is preliminary data.</text>
</comment>
<dbReference type="EMBL" id="JBJXBP010000004">
    <property type="protein sequence ID" value="KAL3833672.1"/>
    <property type="molecule type" value="Genomic_DNA"/>
</dbReference>
<reference evidence="2 3" key="1">
    <citation type="submission" date="2024-12" db="EMBL/GenBank/DDBJ databases">
        <title>The unique morphological basis and parallel evolutionary history of personate flowers in Penstemon.</title>
        <authorList>
            <person name="Depatie T.H."/>
            <person name="Wessinger C.A."/>
        </authorList>
    </citation>
    <scope>NUCLEOTIDE SEQUENCE [LARGE SCALE GENOMIC DNA]</scope>
    <source>
        <strain evidence="2">WTNN_2</strain>
        <tissue evidence="2">Leaf</tissue>
    </source>
</reference>
<evidence type="ECO:0000313" key="3">
    <source>
        <dbReference type="Proteomes" id="UP001634393"/>
    </source>
</evidence>
<dbReference type="PANTHER" id="PTHR38226">
    <property type="entry name" value="(WILD MALAYSIAN BANANA) HYPOTHETICAL PROTEIN"/>
    <property type="match status" value="1"/>
</dbReference>
<organism evidence="2 3">
    <name type="scientific">Penstemon smallii</name>
    <dbReference type="NCBI Taxonomy" id="265156"/>
    <lineage>
        <taxon>Eukaryota</taxon>
        <taxon>Viridiplantae</taxon>
        <taxon>Streptophyta</taxon>
        <taxon>Embryophyta</taxon>
        <taxon>Tracheophyta</taxon>
        <taxon>Spermatophyta</taxon>
        <taxon>Magnoliopsida</taxon>
        <taxon>eudicotyledons</taxon>
        <taxon>Gunneridae</taxon>
        <taxon>Pentapetalae</taxon>
        <taxon>asterids</taxon>
        <taxon>lamiids</taxon>
        <taxon>Lamiales</taxon>
        <taxon>Plantaginaceae</taxon>
        <taxon>Cheloneae</taxon>
        <taxon>Penstemon</taxon>
    </lineage>
</organism>
<protein>
    <recommendedName>
        <fullName evidence="1">DUF7392 domain-containing protein</fullName>
    </recommendedName>
</protein>
<evidence type="ECO:0000313" key="2">
    <source>
        <dbReference type="EMBL" id="KAL3833672.1"/>
    </source>
</evidence>
<accession>A0ABD3T9N3</accession>
<sequence length="247" mass="28109">MACYVPFNDRNLDLSVFVFRPTVVFVDVFVEALKQYSFYTENLGCVHSSVFKSIHGNMVIWYGAWNKRSNENKQMLTAALLSILQNVASMATLIYHCFFDAYAGESKDGTPAAKFFTGDIISLNSATLSPKESSGKNITYPCLALFKDRFHKMDGATAGVCLRSQSMQKVVGFFVWKSLQCCYSYILKSDYRKTVLPYLDDFALDVKYDVFRVTYVSGDNVVNVELHPRMLRNEVDKKNEVYPIVQD</sequence>
<proteinExistence type="predicted"/>
<dbReference type="AlphaFoldDB" id="A0ABD3T9N3"/>
<gene>
    <name evidence="2" type="ORF">ACJIZ3_008408</name>
</gene>
<name>A0ABD3T9N3_9LAMI</name>
<keyword evidence="3" id="KW-1185">Reference proteome</keyword>
<feature type="domain" description="DUF7392" evidence="1">
    <location>
        <begin position="98"/>
        <end position="211"/>
    </location>
</feature>